<proteinExistence type="predicted"/>
<evidence type="ECO:0000256" key="1">
    <source>
        <dbReference type="SAM" id="MobiDB-lite"/>
    </source>
</evidence>
<keyword evidence="3" id="KW-1185">Reference proteome</keyword>
<dbReference type="EMBL" id="JAXLQG010000016">
    <property type="protein sequence ID" value="KAK5531782.1"/>
    <property type="molecule type" value="Genomic_DNA"/>
</dbReference>
<feature type="compositionally biased region" description="Low complexity" evidence="1">
    <location>
        <begin position="324"/>
        <end position="346"/>
    </location>
</feature>
<dbReference type="AlphaFoldDB" id="A0AAV9Q0W0"/>
<feature type="compositionally biased region" description="Low complexity" evidence="1">
    <location>
        <begin position="187"/>
        <end position="203"/>
    </location>
</feature>
<feature type="region of interest" description="Disordered" evidence="1">
    <location>
        <begin position="55"/>
        <end position="77"/>
    </location>
</feature>
<sequence length="449" mass="49934">MGLPMFREPEEIAADQAAAKLDQIAATRRSTIRRESTVRPGRITTSRQLLERLRHHREPSQEAEQRPSSFPSPISEREINDIDADLNRLRSMRQSRLARAALLQRELRARSNMDRIRPEPDARRDLDLDALTDAGMEVFLSDSEGNLTQHLPRPSRESGLRFEVAATSQSESEHPRRTRFHSHRPSRVPSSSAGRRSGAVGSPWSVRAGFDDGDDNDSENATLTPGFAPARGPFRPSPQVMDERRPTMADVNTLIGMMDTPPPEGLEATYPPLRRVNHISPRPLGVSGSRVDGLGDRLRSPSPSSDTHEEENWSNLLTTLEPGRSSAATSFLSSRSDSRSGSNRSSQTAATSFGEIGGDDSCDLDLPYGITADDVREIRASHGRLRRAPPLERHEPLAERLSRHGAGNDRRLELEVFGVILDRMQRREEIPDEWWAAVGLSPDVVRGRA</sequence>
<accession>A0AAV9Q0W0</accession>
<gene>
    <name evidence="2" type="ORF">LTR25_008112</name>
</gene>
<protein>
    <submittedName>
        <fullName evidence="2">Uncharacterized protein</fullName>
    </submittedName>
</protein>
<evidence type="ECO:0000313" key="3">
    <source>
        <dbReference type="Proteomes" id="UP001345827"/>
    </source>
</evidence>
<dbReference type="Proteomes" id="UP001345827">
    <property type="component" value="Unassembled WGS sequence"/>
</dbReference>
<feature type="region of interest" description="Disordered" evidence="1">
    <location>
        <begin position="276"/>
        <end position="358"/>
    </location>
</feature>
<organism evidence="2 3">
    <name type="scientific">Vermiconidia calcicola</name>
    <dbReference type="NCBI Taxonomy" id="1690605"/>
    <lineage>
        <taxon>Eukaryota</taxon>
        <taxon>Fungi</taxon>
        <taxon>Dikarya</taxon>
        <taxon>Ascomycota</taxon>
        <taxon>Pezizomycotina</taxon>
        <taxon>Dothideomycetes</taxon>
        <taxon>Dothideomycetidae</taxon>
        <taxon>Mycosphaerellales</taxon>
        <taxon>Extremaceae</taxon>
        <taxon>Vermiconidia</taxon>
    </lineage>
</organism>
<name>A0AAV9Q0W0_9PEZI</name>
<comment type="caution">
    <text evidence="2">The sequence shown here is derived from an EMBL/GenBank/DDBJ whole genome shotgun (WGS) entry which is preliminary data.</text>
</comment>
<feature type="region of interest" description="Disordered" evidence="1">
    <location>
        <begin position="143"/>
        <end position="245"/>
    </location>
</feature>
<evidence type="ECO:0000313" key="2">
    <source>
        <dbReference type="EMBL" id="KAK5531782.1"/>
    </source>
</evidence>
<reference evidence="2 3" key="1">
    <citation type="submission" date="2023-06" db="EMBL/GenBank/DDBJ databases">
        <title>Black Yeasts Isolated from many extreme environments.</title>
        <authorList>
            <person name="Coleine C."/>
            <person name="Stajich J.E."/>
            <person name="Selbmann L."/>
        </authorList>
    </citation>
    <scope>NUCLEOTIDE SEQUENCE [LARGE SCALE GENOMIC DNA]</scope>
    <source>
        <strain evidence="2 3">CCFEE 5887</strain>
    </source>
</reference>
<feature type="compositionally biased region" description="Basic residues" evidence="1">
    <location>
        <begin position="176"/>
        <end position="186"/>
    </location>
</feature>